<evidence type="ECO:0000256" key="4">
    <source>
        <dbReference type="ARBA" id="ARBA00023242"/>
    </source>
</evidence>
<dbReference type="SUPFAM" id="SSF48452">
    <property type="entry name" value="TPR-like"/>
    <property type="match status" value="1"/>
</dbReference>
<protein>
    <submittedName>
        <fullName evidence="10">Uncharacterized protein</fullName>
    </submittedName>
</protein>
<dbReference type="SMART" id="SM00028">
    <property type="entry name" value="TPR"/>
    <property type="match status" value="4"/>
</dbReference>
<keyword evidence="5" id="KW-0802">TPR repeat</keyword>
<feature type="transmembrane region" description="Helical" evidence="7">
    <location>
        <begin position="1224"/>
        <end position="1246"/>
    </location>
</feature>
<feature type="domain" description="Methyltransferase type 12" evidence="9">
    <location>
        <begin position="488"/>
        <end position="578"/>
    </location>
</feature>
<proteinExistence type="inferred from homology"/>
<reference evidence="10 11" key="1">
    <citation type="journal article" date="2011" name="Proc. Natl. Acad. Sci. U.S.A.">
        <title>Niche of harmful alga Aureococcus anophagefferens revealed through ecogenomics.</title>
        <authorList>
            <person name="Gobler C.J."/>
            <person name="Berry D.L."/>
            <person name="Dyhrman S.T."/>
            <person name="Wilhelm S.W."/>
            <person name="Salamov A."/>
            <person name="Lobanov A.V."/>
            <person name="Zhang Y."/>
            <person name="Collier J.L."/>
            <person name="Wurch L.L."/>
            <person name="Kustka A.B."/>
            <person name="Dill B.D."/>
            <person name="Shah M."/>
            <person name="VerBerkmoes N.C."/>
            <person name="Kuo A."/>
            <person name="Terry A."/>
            <person name="Pangilinan J."/>
            <person name="Lindquist E.A."/>
            <person name="Lucas S."/>
            <person name="Paulsen I.T."/>
            <person name="Hattenrath-Lehmann T.K."/>
            <person name="Talmage S.C."/>
            <person name="Walker E.A."/>
            <person name="Koch F."/>
            <person name="Burson A.M."/>
            <person name="Marcoval M.A."/>
            <person name="Tang Y.Z."/>
            <person name="Lecleir G.R."/>
            <person name="Coyne K.J."/>
            <person name="Berg G.M."/>
            <person name="Bertrand E.M."/>
            <person name="Saito M.A."/>
            <person name="Gladyshev V.N."/>
            <person name="Grigoriev I.V."/>
        </authorList>
    </citation>
    <scope>NUCLEOTIDE SEQUENCE [LARGE SCALE GENOMIC DNA]</scope>
    <source>
        <strain evidence="11">CCMP 1984</strain>
    </source>
</reference>
<dbReference type="GeneID" id="20223367"/>
<feature type="compositionally biased region" description="Acidic residues" evidence="6">
    <location>
        <begin position="944"/>
        <end position="958"/>
    </location>
</feature>
<dbReference type="PROSITE" id="PS50005">
    <property type="entry name" value="TPR"/>
    <property type="match status" value="2"/>
</dbReference>
<organism evidence="11">
    <name type="scientific">Aureococcus anophagefferens</name>
    <name type="common">Harmful bloom alga</name>
    <dbReference type="NCBI Taxonomy" id="44056"/>
    <lineage>
        <taxon>Eukaryota</taxon>
        <taxon>Sar</taxon>
        <taxon>Stramenopiles</taxon>
        <taxon>Ochrophyta</taxon>
        <taxon>Pelagophyceae</taxon>
        <taxon>Pelagomonadales</taxon>
        <taxon>Pelagomonadaceae</taxon>
        <taxon>Aureococcus</taxon>
    </lineage>
</organism>
<feature type="domain" description="Acyltransferase 3" evidence="8">
    <location>
        <begin position="995"/>
        <end position="1357"/>
    </location>
</feature>
<feature type="transmembrane region" description="Helical" evidence="7">
    <location>
        <begin position="1080"/>
        <end position="1097"/>
    </location>
</feature>
<dbReference type="OrthoDB" id="2019504at2759"/>
<dbReference type="KEGG" id="aaf:AURANDRAFT_61209"/>
<dbReference type="InterPro" id="IPR002656">
    <property type="entry name" value="Acyl_transf_3_dom"/>
</dbReference>
<feature type="repeat" description="TPR" evidence="5">
    <location>
        <begin position="244"/>
        <end position="277"/>
    </location>
</feature>
<evidence type="ECO:0000259" key="9">
    <source>
        <dbReference type="Pfam" id="PF08242"/>
    </source>
</evidence>
<dbReference type="InterPro" id="IPR029063">
    <property type="entry name" value="SAM-dependent_MTases_sf"/>
</dbReference>
<dbReference type="Pfam" id="PF01757">
    <property type="entry name" value="Acyl_transf_3"/>
    <property type="match status" value="1"/>
</dbReference>
<accession>F0XXG5</accession>
<evidence type="ECO:0000256" key="5">
    <source>
        <dbReference type="PROSITE-ProRule" id="PRU00339"/>
    </source>
</evidence>
<evidence type="ECO:0000256" key="2">
    <source>
        <dbReference type="ARBA" id="ARBA00006374"/>
    </source>
</evidence>
<feature type="region of interest" description="Disordered" evidence="6">
    <location>
        <begin position="934"/>
        <end position="971"/>
    </location>
</feature>
<keyword evidence="7" id="KW-0472">Membrane</keyword>
<dbReference type="InterPro" id="IPR013217">
    <property type="entry name" value="Methyltransf_12"/>
</dbReference>
<feature type="transmembrane region" description="Helical" evidence="7">
    <location>
        <begin position="1332"/>
        <end position="1351"/>
    </location>
</feature>
<evidence type="ECO:0000256" key="1">
    <source>
        <dbReference type="ARBA" id="ARBA00004123"/>
    </source>
</evidence>
<dbReference type="InterPro" id="IPR019734">
    <property type="entry name" value="TPR_rpt"/>
</dbReference>
<sequence>MARHSKAANRTHKKRSSPGDQQQQQLPAASPLFFNCECVFSLFLVALLAALPFNINAGYFRQSRESFVMRAEELFSDGAFGTAAALYQRAVDAEETPDGHVFLAETLVRVARVPDAIAHYERAAALYDDARERVAALASAARLHVERGSAAEAVAAYVRVLELDPGLRSPEVADAHVQLAAYSLGAGSRGGLYAAVGHLRRATEIAPTLAAAHLLLADGYRDLGLPEHAIESLRSVVKYRPRDAAGLSGLGAAHLELGHFKQSVNAYRKAHALAPAATDVKYALAALLGEPVVPPRAPPSYVEALFDLRSRRGFLRADAARGPPPPGWDLAGLEALRNASDAPADAKRRKKKKDAPRSASEATVLETISAILTGDKGADEVQRFSSVEEAIKAVRENATAAQRPPDAAAADDAAAAAATTPPPPPANPNAKAPLPPLNGTVQDEPHLFAQVHGLLFDDQLLDVVLETLRSALVVDGDADGGGRWLDVLELGCGDGVAGQHLRTLANRLHCVDLSAGALAVAEARRAYDVLERGEFVSTARALLPDSQDLVVAVDAVPYLGDLADFFGAVASVLRPGGLAIFNTDVLTEDGLEPGSPKKARDKAAESEGEAAAEPGTIDYRLAFTGRWQHRVKYVTGLARAHGFASVKPTMLLKVETRLVWNAREQKAGWVERGSKEARDAAIRTGQRMVDSTEPATRKKAMNALSDFLRDDLEDLAMRKLWRSIFFAMWLADMAPVQTELAVNVGKTIHRFRDVAAARRWLAAFCGTVRGEWDRLDKYRVDKYYMLIRHVLRQGLAFCAKRGWAGDAVAAVEGALDAGFLAEPRYPAGIKLHYADVVLDELCEASAPLAAAEAFLAPCLAGLRSTDEPLVLRVLDRVCDNAAGRCADDDGAKPVARAVQAAVYGIAQDEATPQRHRSKLYAAVKALAAATGERVAPSKKRAADPDAEEDDDEEDDEEASAAPAKAKPSAKQLKLKARKRLKQKAAFFQKKKKQEGLRGLLSLYVMIYHYFWYSTLQWELHGSALMPPFFVLSGFSLAVGYGSKPLAPGSACCGEAADGDRALDWRAFYRNRAARILPTHYLMNAASVPLSFLGYGLVSKNALVSAGVLTAVCATTWFGPNFGSFCAPSWTISTLCGFYLVFPWVAPRLQRAAGSPPWYAILGLGMPAGCCRVPTPPAEADATSLAAHMRLCFWAQLFSAAWSIGLGIATGMVGPMATMWAVPRFPVFLAGAYAGLLALRGGPAAVADAGLTARLYRCGTWASVADRSAFAVAFQLAALSVVAITVTDVYAALWLQLTLPDTWVALVLGLALDDASRTYRMLTTPAMLFFGKISMTLYLVHLPVMQYFTFFLRGAQPNGWRGDVWATCVSDDYDDDEQEDCEDAMRRFSRRRLIPPWSIAPLAVLSW</sequence>
<keyword evidence="3" id="KW-0698">rRNA processing</keyword>
<comment type="similarity">
    <text evidence="2">Belongs to the RRP1 family.</text>
</comment>
<feature type="transmembrane region" description="Helical" evidence="7">
    <location>
        <begin position="1117"/>
        <end position="1141"/>
    </location>
</feature>
<dbReference type="GO" id="GO:0006364">
    <property type="term" value="P:rRNA processing"/>
    <property type="evidence" value="ECO:0007669"/>
    <property type="project" value="UniProtKB-KW"/>
</dbReference>
<dbReference type="RefSeq" id="XP_009033047.1">
    <property type="nucleotide sequence ID" value="XM_009034799.1"/>
</dbReference>
<evidence type="ECO:0000313" key="10">
    <source>
        <dbReference type="EMBL" id="EGB11938.1"/>
    </source>
</evidence>
<dbReference type="InterPro" id="IPR011990">
    <property type="entry name" value="TPR-like_helical_dom_sf"/>
</dbReference>
<feature type="region of interest" description="Disordered" evidence="6">
    <location>
        <begin position="1"/>
        <end position="23"/>
    </location>
</feature>
<keyword evidence="7" id="KW-1133">Transmembrane helix</keyword>
<feature type="region of interest" description="Disordered" evidence="6">
    <location>
        <begin position="396"/>
        <end position="441"/>
    </location>
</feature>
<dbReference type="PANTHER" id="PTHR13026">
    <property type="entry name" value="NNP-1 PROTEIN NOVEL NUCLEAR PROTEIN 1 NOP52"/>
    <property type="match status" value="1"/>
</dbReference>
<name>F0XXG5_AURAN</name>
<evidence type="ECO:0000256" key="3">
    <source>
        <dbReference type="ARBA" id="ARBA00022552"/>
    </source>
</evidence>
<feature type="transmembrane region" description="Helical" evidence="7">
    <location>
        <begin position="995"/>
        <end position="1012"/>
    </location>
</feature>
<dbReference type="eggNOG" id="KOG3911">
    <property type="taxonomic scope" value="Eukaryota"/>
</dbReference>
<dbReference type="PANTHER" id="PTHR13026:SF0">
    <property type="entry name" value="RIBOSOMAL RNA PROCESSING 1B"/>
    <property type="match status" value="1"/>
</dbReference>
<dbReference type="Proteomes" id="UP000002729">
    <property type="component" value="Unassembled WGS sequence"/>
</dbReference>
<dbReference type="Pfam" id="PF05997">
    <property type="entry name" value="Nop52"/>
    <property type="match status" value="1"/>
</dbReference>
<evidence type="ECO:0000256" key="6">
    <source>
        <dbReference type="SAM" id="MobiDB-lite"/>
    </source>
</evidence>
<comment type="subcellular location">
    <subcellularLocation>
        <location evidence="1">Nucleus</location>
    </subcellularLocation>
</comment>
<feature type="transmembrane region" description="Helical" evidence="7">
    <location>
        <begin position="1292"/>
        <end position="1311"/>
    </location>
</feature>
<keyword evidence="7" id="KW-0812">Transmembrane</keyword>
<dbReference type="GO" id="GO:0005634">
    <property type="term" value="C:nucleus"/>
    <property type="evidence" value="ECO:0007669"/>
    <property type="project" value="UniProtKB-SubCell"/>
</dbReference>
<dbReference type="GO" id="GO:0016747">
    <property type="term" value="F:acyltransferase activity, transferring groups other than amino-acyl groups"/>
    <property type="evidence" value="ECO:0007669"/>
    <property type="project" value="InterPro"/>
</dbReference>
<dbReference type="Gene3D" id="1.25.40.10">
    <property type="entry name" value="Tetratricopeptide repeat domain"/>
    <property type="match status" value="2"/>
</dbReference>
<feature type="compositionally biased region" description="Low complexity" evidence="6">
    <location>
        <begin position="959"/>
        <end position="971"/>
    </location>
</feature>
<keyword evidence="4" id="KW-0539">Nucleus</keyword>
<dbReference type="Gene3D" id="3.40.50.150">
    <property type="entry name" value="Vaccinia Virus protein VP39"/>
    <property type="match status" value="1"/>
</dbReference>
<gene>
    <name evidence="10" type="ORF">AURANDRAFT_61209</name>
</gene>
<feature type="transmembrane region" description="Helical" evidence="7">
    <location>
        <begin position="39"/>
        <end position="60"/>
    </location>
</feature>
<evidence type="ECO:0000256" key="7">
    <source>
        <dbReference type="SAM" id="Phobius"/>
    </source>
</evidence>
<evidence type="ECO:0000313" key="11">
    <source>
        <dbReference type="Proteomes" id="UP000002729"/>
    </source>
</evidence>
<dbReference type="GO" id="GO:0030688">
    <property type="term" value="C:preribosome, small subunit precursor"/>
    <property type="evidence" value="ECO:0007669"/>
    <property type="project" value="InterPro"/>
</dbReference>
<dbReference type="CDD" id="cd02440">
    <property type="entry name" value="AdoMet_MTases"/>
    <property type="match status" value="1"/>
</dbReference>
<feature type="transmembrane region" description="Helical" evidence="7">
    <location>
        <begin position="1267"/>
        <end position="1286"/>
    </location>
</feature>
<feature type="compositionally biased region" description="Low complexity" evidence="6">
    <location>
        <begin position="397"/>
        <end position="419"/>
    </location>
</feature>
<keyword evidence="11" id="KW-1185">Reference proteome</keyword>
<dbReference type="InParanoid" id="F0XXG5"/>
<dbReference type="EMBL" id="GL833121">
    <property type="protein sequence ID" value="EGB11938.1"/>
    <property type="molecule type" value="Genomic_DNA"/>
</dbReference>
<evidence type="ECO:0000259" key="8">
    <source>
        <dbReference type="Pfam" id="PF01757"/>
    </source>
</evidence>
<dbReference type="Pfam" id="PF08242">
    <property type="entry name" value="Methyltransf_12"/>
    <property type="match status" value="1"/>
</dbReference>
<feature type="region of interest" description="Disordered" evidence="6">
    <location>
        <begin position="591"/>
        <end position="611"/>
    </location>
</feature>
<feature type="repeat" description="TPR" evidence="5">
    <location>
        <begin position="134"/>
        <end position="167"/>
    </location>
</feature>
<feature type="transmembrane region" description="Helical" evidence="7">
    <location>
        <begin position="1190"/>
        <end position="1212"/>
    </location>
</feature>
<feature type="compositionally biased region" description="Basic residues" evidence="6">
    <location>
        <begin position="1"/>
        <end position="16"/>
    </location>
</feature>
<dbReference type="SUPFAM" id="SSF53335">
    <property type="entry name" value="S-adenosyl-L-methionine-dependent methyltransferases"/>
    <property type="match status" value="1"/>
</dbReference>
<feature type="transmembrane region" description="Helical" evidence="7">
    <location>
        <begin position="1024"/>
        <end position="1041"/>
    </location>
</feature>
<feature type="region of interest" description="Disordered" evidence="6">
    <location>
        <begin position="339"/>
        <end position="360"/>
    </location>
</feature>
<dbReference type="InterPro" id="IPR010301">
    <property type="entry name" value="RRP1"/>
</dbReference>